<evidence type="ECO:0000313" key="2">
    <source>
        <dbReference type="Proteomes" id="UP001521150"/>
    </source>
</evidence>
<dbReference type="RefSeq" id="WP_233725180.1">
    <property type="nucleotide sequence ID" value="NZ_JAJVCN010000001.1"/>
</dbReference>
<dbReference type="Proteomes" id="UP001521150">
    <property type="component" value="Unassembled WGS sequence"/>
</dbReference>
<sequence>MDVVIRQQCTNSFRREGEYWSLTHAADVVRLKHSKGVRYLAELLSRPGVEVHTMQLTAAVRQSSLGPVLDGQAKAAYRARIEDLREVIAEAESFHDIVRAGAARSELDALARQLAYAVGLGGRDRQTGSAAEKARINVTRALRTTIARIGQTLPVLGHHLDTSVRTGAFVSYQPGPAPAFTWQCDWS</sequence>
<evidence type="ECO:0000313" key="1">
    <source>
        <dbReference type="EMBL" id="MCE7003603.1"/>
    </source>
</evidence>
<comment type="caution">
    <text evidence="1">The sequence shown here is derived from an EMBL/GenBank/DDBJ whole genome shotgun (WGS) entry which is preliminary data.</text>
</comment>
<dbReference type="EMBL" id="JAJVCN010000001">
    <property type="protein sequence ID" value="MCE7003603.1"/>
    <property type="molecule type" value="Genomic_DNA"/>
</dbReference>
<name>A0ABS8ZAQ1_9PSEU</name>
<protein>
    <submittedName>
        <fullName evidence="1">Uncharacterized protein</fullName>
    </submittedName>
</protein>
<gene>
    <name evidence="1" type="ORF">LWC34_12310</name>
</gene>
<accession>A0ABS8ZAQ1</accession>
<proteinExistence type="predicted"/>
<organism evidence="1 2">
    <name type="scientific">Kibdelosporangium philippinense</name>
    <dbReference type="NCBI Taxonomy" id="211113"/>
    <lineage>
        <taxon>Bacteria</taxon>
        <taxon>Bacillati</taxon>
        <taxon>Actinomycetota</taxon>
        <taxon>Actinomycetes</taxon>
        <taxon>Pseudonocardiales</taxon>
        <taxon>Pseudonocardiaceae</taxon>
        <taxon>Kibdelosporangium</taxon>
    </lineage>
</organism>
<reference evidence="1 2" key="1">
    <citation type="submission" date="2021-12" db="EMBL/GenBank/DDBJ databases">
        <title>Genome sequence of Kibdelosporangium philippinense ATCC 49844.</title>
        <authorList>
            <person name="Fedorov E.A."/>
            <person name="Omeragic M."/>
            <person name="Shalygina K.F."/>
            <person name="Maclea K.S."/>
        </authorList>
    </citation>
    <scope>NUCLEOTIDE SEQUENCE [LARGE SCALE GENOMIC DNA]</scope>
    <source>
        <strain evidence="1 2">ATCC 49844</strain>
    </source>
</reference>
<keyword evidence="2" id="KW-1185">Reference proteome</keyword>